<sequence length="117" mass="13737">MKYLCKKKDEVTENSKLVTSSTNLRVRQCLHEEQVDLTRPGKERIIHKLWQMIGAGLPSTSRTRRPESMCSRLKGLYRRICCMLNENYPAGWCAPDPFTYEVIAFPCTDRYVFDRMQ</sequence>
<dbReference type="AlphaFoldDB" id="A0A0B2VJH5"/>
<evidence type="ECO:0000313" key="2">
    <source>
        <dbReference type="Proteomes" id="UP000031036"/>
    </source>
</evidence>
<name>A0A0B2VJH5_TOXCA</name>
<evidence type="ECO:0000313" key="1">
    <source>
        <dbReference type="EMBL" id="KHN81713.1"/>
    </source>
</evidence>
<comment type="caution">
    <text evidence="1">The sequence shown here is derived from an EMBL/GenBank/DDBJ whole genome shotgun (WGS) entry which is preliminary data.</text>
</comment>
<organism evidence="1 2">
    <name type="scientific">Toxocara canis</name>
    <name type="common">Canine roundworm</name>
    <dbReference type="NCBI Taxonomy" id="6265"/>
    <lineage>
        <taxon>Eukaryota</taxon>
        <taxon>Metazoa</taxon>
        <taxon>Ecdysozoa</taxon>
        <taxon>Nematoda</taxon>
        <taxon>Chromadorea</taxon>
        <taxon>Rhabditida</taxon>
        <taxon>Spirurina</taxon>
        <taxon>Ascaridomorpha</taxon>
        <taxon>Ascaridoidea</taxon>
        <taxon>Toxocaridae</taxon>
        <taxon>Toxocara</taxon>
    </lineage>
</organism>
<reference evidence="1 2" key="1">
    <citation type="submission" date="2014-11" db="EMBL/GenBank/DDBJ databases">
        <title>Genetic blueprint of the zoonotic pathogen Toxocara canis.</title>
        <authorList>
            <person name="Zhu X.-Q."/>
            <person name="Korhonen P.K."/>
            <person name="Cai H."/>
            <person name="Young N.D."/>
            <person name="Nejsum P."/>
            <person name="von Samson-Himmelstjerna G."/>
            <person name="Boag P.R."/>
            <person name="Tan P."/>
            <person name="Li Q."/>
            <person name="Min J."/>
            <person name="Yang Y."/>
            <person name="Wang X."/>
            <person name="Fang X."/>
            <person name="Hall R.S."/>
            <person name="Hofmann A."/>
            <person name="Sternberg P.W."/>
            <person name="Jex A.R."/>
            <person name="Gasser R.B."/>
        </authorList>
    </citation>
    <scope>NUCLEOTIDE SEQUENCE [LARGE SCALE GENOMIC DNA]</scope>
    <source>
        <strain evidence="1">PN_DK_2014</strain>
    </source>
</reference>
<protein>
    <submittedName>
        <fullName evidence="1">Uncharacterized protein</fullName>
    </submittedName>
</protein>
<dbReference type="EMBL" id="JPKZ01001475">
    <property type="protein sequence ID" value="KHN81713.1"/>
    <property type="molecule type" value="Genomic_DNA"/>
</dbReference>
<gene>
    <name evidence="1" type="ORF">Tcan_07195</name>
</gene>
<dbReference type="Proteomes" id="UP000031036">
    <property type="component" value="Unassembled WGS sequence"/>
</dbReference>
<accession>A0A0B2VJH5</accession>
<keyword evidence="2" id="KW-1185">Reference proteome</keyword>
<proteinExistence type="predicted"/>